<feature type="region of interest" description="Disordered" evidence="3">
    <location>
        <begin position="365"/>
        <end position="392"/>
    </location>
</feature>
<reference evidence="6" key="1">
    <citation type="journal article" date="2019" name="Int. J. Syst. Evol. Microbiol.">
        <title>The Global Catalogue of Microorganisms (GCM) 10K type strain sequencing project: providing services to taxonomists for standard genome sequencing and annotation.</title>
        <authorList>
            <consortium name="The Broad Institute Genomics Platform"/>
            <consortium name="The Broad Institute Genome Sequencing Center for Infectious Disease"/>
            <person name="Wu L."/>
            <person name="Ma J."/>
        </authorList>
    </citation>
    <scope>NUCLEOTIDE SEQUENCE [LARGE SCALE GENOMIC DNA]</scope>
    <source>
        <strain evidence="6">NBRC 3250</strain>
    </source>
</reference>
<name>A0ABQ5X2Y1_9PROT</name>
<dbReference type="RefSeq" id="WP_062027389.1">
    <property type="nucleotide sequence ID" value="NZ_BEWL01000006.1"/>
</dbReference>
<dbReference type="Pfam" id="PF01464">
    <property type="entry name" value="SLT"/>
    <property type="match status" value="1"/>
</dbReference>
<feature type="region of interest" description="Disordered" evidence="3">
    <location>
        <begin position="137"/>
        <end position="175"/>
    </location>
</feature>
<feature type="domain" description="Transglycosylase SLT" evidence="4">
    <location>
        <begin position="10"/>
        <end position="103"/>
    </location>
</feature>
<dbReference type="SUPFAM" id="SSF53955">
    <property type="entry name" value="Lysozyme-like"/>
    <property type="match status" value="1"/>
</dbReference>
<proteinExistence type="inferred from homology"/>
<dbReference type="Proteomes" id="UP001156672">
    <property type="component" value="Unassembled WGS sequence"/>
</dbReference>
<dbReference type="Gene3D" id="1.10.530.10">
    <property type="match status" value="1"/>
</dbReference>
<gene>
    <name evidence="5" type="ORF">GCM10007866_16000</name>
</gene>
<comment type="caution">
    <text evidence="5">The sequence shown here is derived from an EMBL/GenBank/DDBJ whole genome shotgun (WGS) entry which is preliminary data.</text>
</comment>
<dbReference type="PANTHER" id="PTHR37423">
    <property type="entry name" value="SOLUBLE LYTIC MUREIN TRANSGLYCOSYLASE-RELATED"/>
    <property type="match status" value="1"/>
</dbReference>
<evidence type="ECO:0000313" key="5">
    <source>
        <dbReference type="EMBL" id="GLQ69149.1"/>
    </source>
</evidence>
<organism evidence="5 6">
    <name type="scientific">Gluconobacter albidus</name>
    <dbReference type="NCBI Taxonomy" id="318683"/>
    <lineage>
        <taxon>Bacteria</taxon>
        <taxon>Pseudomonadati</taxon>
        <taxon>Pseudomonadota</taxon>
        <taxon>Alphaproteobacteria</taxon>
        <taxon>Acetobacterales</taxon>
        <taxon>Acetobacteraceae</taxon>
        <taxon>Gluconobacter</taxon>
    </lineage>
</organism>
<sequence length="808" mass="85823">MASVDQVYEDAGKYWNVDPNVLRAVHQVEDPKNDPKARSRAGAIGHMQFMPDTARSLGIDPTDPVQSIYGAARLLDENLKRYGNLPDALRAYNGGTDRTKWGNSETMAYPGKVAASYQPPQKQQNTAADTDAFASTFGSSLGDSSPAADKPSSGNAFDAMFGHEDGESTAQKPELSRAEKAWTLVNDTVNSAGREIDRTFGVGVPHLVSWATSLGHHMDNPVSETARRAGDWVASKEDADEAARKDDYGAPYTDAAGTMLGAGLATGLGGRIVRPAAAVLDGTRGGRIVANALTGEGPAAMRYANNALVAGTQTGLAGGDAKDAAALALGLGAAGKLGGKVLSPVTDRLSASMRRAIDYLDPEGATAHADSETPPGVRTAGATADPAPISTSAQKAEEKAQIKAISKVGAFSDPEKAADAIVKAFTSKDGTRLYQAQTPGVFQTSAVRTQDPKMAGLENNLRDLYPDAFRTLDSANDHAYTQHLREVIGTPEQIHNLEAERSAFEEAQRTKAFENEEAVPVGALHATLDSHIAANKGNDPVRQAIIKAKKALQDVTFAKENPSPTHSLWNEPEDPVRWAKPSDLWNVRKAIGYGLQKAAAGEDANMRAAAARLSPFMDDLANHIDQGAPGFHDYLEGYSRRSGNIDSLRFLQSRGLTQPSTNAPTGESVNYTALKNLFKQIDKNEVSVATKGTDAITPEQEARLRTVFRDMQAERTMRDAARSNGSNTFKNAMQQRQKEIRGGHFGGVASTLGGLLGAQEGGLMTGGVTGAALHAGNALIGHALANRRLTKMEQTDQAVINHLLGQSR</sequence>
<evidence type="ECO:0000256" key="3">
    <source>
        <dbReference type="SAM" id="MobiDB-lite"/>
    </source>
</evidence>
<comment type="similarity">
    <text evidence="2">Belongs to the virb1 family.</text>
</comment>
<keyword evidence="6" id="KW-1185">Reference proteome</keyword>
<dbReference type="InterPro" id="IPR008258">
    <property type="entry name" value="Transglycosylase_SLT_dom_1"/>
</dbReference>
<evidence type="ECO:0000313" key="6">
    <source>
        <dbReference type="Proteomes" id="UP001156672"/>
    </source>
</evidence>
<dbReference type="CDD" id="cd00254">
    <property type="entry name" value="LT-like"/>
    <property type="match status" value="1"/>
</dbReference>
<dbReference type="EMBL" id="BSNW01000016">
    <property type="protein sequence ID" value="GLQ69149.1"/>
    <property type="molecule type" value="Genomic_DNA"/>
</dbReference>
<dbReference type="PANTHER" id="PTHR37423:SF2">
    <property type="entry name" value="MEMBRANE-BOUND LYTIC MUREIN TRANSGLYCOSYLASE C"/>
    <property type="match status" value="1"/>
</dbReference>
<protein>
    <recommendedName>
        <fullName evidence="4">Transglycosylase SLT domain-containing protein</fullName>
    </recommendedName>
</protein>
<evidence type="ECO:0000259" key="4">
    <source>
        <dbReference type="Pfam" id="PF01464"/>
    </source>
</evidence>
<evidence type="ECO:0000256" key="2">
    <source>
        <dbReference type="ARBA" id="ARBA00009387"/>
    </source>
</evidence>
<accession>A0ABQ5X2Y1</accession>
<dbReference type="InterPro" id="IPR023346">
    <property type="entry name" value="Lysozyme-like_dom_sf"/>
</dbReference>
<evidence type="ECO:0000256" key="1">
    <source>
        <dbReference type="ARBA" id="ARBA00007734"/>
    </source>
</evidence>
<comment type="similarity">
    <text evidence="1">Belongs to the transglycosylase Slt family.</text>
</comment>